<sequence>MPSHIRTLSSQLEEMENYIRYRDYQDPKVSKAPVGWHLAHNLKVINNVLDALEFSDPKEFKSSFSFIKTMVMMTGHIPRGKAKSPKVVLPPDIIEKKNLILQLEKARQKISTFNELDKNAFFDHPYFYKMNKKESGKFLTIHTKHHLKIIKDITTGKNQ</sequence>
<dbReference type="EMBL" id="BMXB01000002">
    <property type="protein sequence ID" value="GHA30928.1"/>
    <property type="molecule type" value="Genomic_DNA"/>
</dbReference>
<evidence type="ECO:0000313" key="2">
    <source>
        <dbReference type="Proteomes" id="UP000610456"/>
    </source>
</evidence>
<dbReference type="InterPro" id="IPR034660">
    <property type="entry name" value="DinB/YfiT-like"/>
</dbReference>
<keyword evidence="2" id="KW-1185">Reference proteome</keyword>
<reference evidence="1" key="2">
    <citation type="submission" date="2020-09" db="EMBL/GenBank/DDBJ databases">
        <authorList>
            <person name="Sun Q."/>
            <person name="Kim S."/>
        </authorList>
    </citation>
    <scope>NUCLEOTIDE SEQUENCE</scope>
    <source>
        <strain evidence="1">KCTC 12719</strain>
    </source>
</reference>
<comment type="caution">
    <text evidence="1">The sequence shown here is derived from an EMBL/GenBank/DDBJ whole genome shotgun (WGS) entry which is preliminary data.</text>
</comment>
<reference evidence="1" key="1">
    <citation type="journal article" date="2014" name="Int. J. Syst. Evol. Microbiol.">
        <title>Complete genome sequence of Corynebacterium casei LMG S-19264T (=DSM 44701T), isolated from a smear-ripened cheese.</title>
        <authorList>
            <consortium name="US DOE Joint Genome Institute (JGI-PGF)"/>
            <person name="Walter F."/>
            <person name="Albersmeier A."/>
            <person name="Kalinowski J."/>
            <person name="Ruckert C."/>
        </authorList>
    </citation>
    <scope>NUCLEOTIDE SEQUENCE</scope>
    <source>
        <strain evidence="1">KCTC 12719</strain>
    </source>
</reference>
<dbReference type="RefSeq" id="WP_189603662.1">
    <property type="nucleotide sequence ID" value="NZ_BMXB01000002.1"/>
</dbReference>
<accession>A0A918SAC2</accession>
<organism evidence="1 2">
    <name type="scientific">Salinimicrobium marinum</name>
    <dbReference type="NCBI Taxonomy" id="680283"/>
    <lineage>
        <taxon>Bacteria</taxon>
        <taxon>Pseudomonadati</taxon>
        <taxon>Bacteroidota</taxon>
        <taxon>Flavobacteriia</taxon>
        <taxon>Flavobacteriales</taxon>
        <taxon>Flavobacteriaceae</taxon>
        <taxon>Salinimicrobium</taxon>
    </lineage>
</organism>
<proteinExistence type="predicted"/>
<evidence type="ECO:0000313" key="1">
    <source>
        <dbReference type="EMBL" id="GHA30928.1"/>
    </source>
</evidence>
<dbReference type="Proteomes" id="UP000610456">
    <property type="component" value="Unassembled WGS sequence"/>
</dbReference>
<dbReference type="AlphaFoldDB" id="A0A918SAC2"/>
<dbReference type="Gene3D" id="1.20.120.450">
    <property type="entry name" value="dinb family like domain"/>
    <property type="match status" value="1"/>
</dbReference>
<gene>
    <name evidence="1" type="ORF">GCM10007103_10590</name>
</gene>
<protein>
    <recommendedName>
        <fullName evidence="3">DUF1569 domain-containing protein</fullName>
    </recommendedName>
</protein>
<evidence type="ECO:0008006" key="3">
    <source>
        <dbReference type="Google" id="ProtNLM"/>
    </source>
</evidence>
<name>A0A918SAC2_9FLAO</name>